<protein>
    <recommendedName>
        <fullName evidence="10">MULE transposase domain-containing protein</fullName>
    </recommendedName>
</protein>
<name>A0A815G205_9BILA</name>
<feature type="domain" description="MULE transposase" evidence="5">
    <location>
        <begin position="188"/>
        <end position="278"/>
    </location>
</feature>
<evidence type="ECO:0000256" key="1">
    <source>
        <dbReference type="ARBA" id="ARBA00022723"/>
    </source>
</evidence>
<accession>A0A815G205</accession>
<dbReference type="InterPro" id="IPR007588">
    <property type="entry name" value="Znf_FLYWCH"/>
</dbReference>
<dbReference type="EMBL" id="CAJNOL010004670">
    <property type="protein sequence ID" value="CAF1592635.1"/>
    <property type="molecule type" value="Genomic_DNA"/>
</dbReference>
<organism evidence="6 8">
    <name type="scientific">Rotaria sordida</name>
    <dbReference type="NCBI Taxonomy" id="392033"/>
    <lineage>
        <taxon>Eukaryota</taxon>
        <taxon>Metazoa</taxon>
        <taxon>Spiralia</taxon>
        <taxon>Gnathifera</taxon>
        <taxon>Rotifera</taxon>
        <taxon>Eurotatoria</taxon>
        <taxon>Bdelloidea</taxon>
        <taxon>Philodinida</taxon>
        <taxon>Philodinidae</taxon>
        <taxon>Rotaria</taxon>
    </lineage>
</organism>
<dbReference type="GO" id="GO:0008270">
    <property type="term" value="F:zinc ion binding"/>
    <property type="evidence" value="ECO:0007669"/>
    <property type="project" value="UniProtKB-KW"/>
</dbReference>
<dbReference type="InterPro" id="IPR018289">
    <property type="entry name" value="MULE_transposase_dom"/>
</dbReference>
<comment type="caution">
    <text evidence="6">The sequence shown here is derived from an EMBL/GenBank/DDBJ whole genome shotgun (WGS) entry which is preliminary data.</text>
</comment>
<feature type="domain" description="FLYWCH-type" evidence="4">
    <location>
        <begin position="7"/>
        <end position="66"/>
    </location>
</feature>
<dbReference type="AlphaFoldDB" id="A0A815G205"/>
<dbReference type="Gene3D" id="2.20.25.240">
    <property type="match status" value="1"/>
</dbReference>
<evidence type="ECO:0000313" key="8">
    <source>
        <dbReference type="Proteomes" id="UP000663854"/>
    </source>
</evidence>
<reference evidence="6" key="1">
    <citation type="submission" date="2021-02" db="EMBL/GenBank/DDBJ databases">
        <authorList>
            <person name="Nowell W R."/>
        </authorList>
    </citation>
    <scope>NUCLEOTIDE SEQUENCE</scope>
</reference>
<dbReference type="Pfam" id="PF10551">
    <property type="entry name" value="MULE"/>
    <property type="match status" value="1"/>
</dbReference>
<evidence type="ECO:0000313" key="7">
    <source>
        <dbReference type="EMBL" id="CAF1592635.1"/>
    </source>
</evidence>
<evidence type="ECO:0000313" key="6">
    <source>
        <dbReference type="EMBL" id="CAF1332846.1"/>
    </source>
</evidence>
<dbReference type="EMBL" id="CAJNOH010003344">
    <property type="protein sequence ID" value="CAF1332846.1"/>
    <property type="molecule type" value="Genomic_DNA"/>
</dbReference>
<dbReference type="Proteomes" id="UP000663870">
    <property type="component" value="Unassembled WGS sequence"/>
</dbReference>
<keyword evidence="1" id="KW-0479">Metal-binding</keyword>
<keyword evidence="3" id="KW-0862">Zinc</keyword>
<dbReference type="Proteomes" id="UP000663854">
    <property type="component" value="Unassembled WGS sequence"/>
</dbReference>
<keyword evidence="2" id="KW-0863">Zinc-finger</keyword>
<evidence type="ECO:0000259" key="5">
    <source>
        <dbReference type="Pfam" id="PF10551"/>
    </source>
</evidence>
<gene>
    <name evidence="7" type="ORF">JXQ802_LOCUS47400</name>
    <name evidence="6" type="ORF">PYM288_LOCUS31498</name>
</gene>
<evidence type="ECO:0000256" key="3">
    <source>
        <dbReference type="ARBA" id="ARBA00022833"/>
    </source>
</evidence>
<proteinExistence type="predicted"/>
<dbReference type="PANTHER" id="PTHR47160:SF10">
    <property type="entry name" value="MULE TRANSPOSASE DOMAIN-CONTAINING PROTEIN"/>
    <property type="match status" value="1"/>
</dbReference>
<sequence length="460" mass="53943">MSVTLSTTSKNAPLLIHNGYSYIIDRRTDKKILWKCEYSKKFKCHGRLHTDLNNIFIKTVGDHENHIGDPRSGLIRVYHDRLRQESLKNQTNPHNILTQTNIGVQDEVRVQLTSNNNLKRNVRRWRQETSTAPIPSNINFPIIPDKYYRTTRDTIFLRKDTGPTSDRILIFFTDEQRNIMENATDFFIDGTFKIVPEIFFQLFVIHALYRDHVLPVLFVLLPGKSGHIYEKMMDNIMQLVPGWSPQRMMMDFEKAAMNMINGRFSTIELSGCFFHLSQSVLRFLQNNGLKKNYETDLTFADNIHKILALSFVEPNQVIHGFESLCMNLGDEYQSVLDYMEDNYIGRLRGRSRRTATFPIHFWNMAARVKNNMHRTNNNIEAWHRKLNCAFQCTHPNLWSFMDKLIKEENNIHSDIINAMSGRQPPKRQNESLNKRLYNLVQNPHSDIQDQLKHIGRLLSM</sequence>
<dbReference type="Pfam" id="PF04500">
    <property type="entry name" value="FLYWCH"/>
    <property type="match status" value="1"/>
</dbReference>
<dbReference type="PANTHER" id="PTHR47160">
    <property type="entry name" value="PUTATIVE-RELATED"/>
    <property type="match status" value="1"/>
</dbReference>
<evidence type="ECO:0000313" key="9">
    <source>
        <dbReference type="Proteomes" id="UP000663870"/>
    </source>
</evidence>
<evidence type="ECO:0000259" key="4">
    <source>
        <dbReference type="Pfam" id="PF04500"/>
    </source>
</evidence>
<evidence type="ECO:0000256" key="2">
    <source>
        <dbReference type="ARBA" id="ARBA00022771"/>
    </source>
</evidence>
<keyword evidence="9" id="KW-1185">Reference proteome</keyword>
<evidence type="ECO:0008006" key="10">
    <source>
        <dbReference type="Google" id="ProtNLM"/>
    </source>
</evidence>